<dbReference type="EMBL" id="JANHOG010001210">
    <property type="protein sequence ID" value="KAJ3541313.1"/>
    <property type="molecule type" value="Genomic_DNA"/>
</dbReference>
<name>A0ACC1SJW2_9APHY</name>
<proteinExistence type="predicted"/>
<keyword evidence="2" id="KW-1185">Reference proteome</keyword>
<evidence type="ECO:0000313" key="2">
    <source>
        <dbReference type="Proteomes" id="UP001148662"/>
    </source>
</evidence>
<reference evidence="1" key="1">
    <citation type="submission" date="2022-07" db="EMBL/GenBank/DDBJ databases">
        <title>Genome Sequence of Phlebia brevispora.</title>
        <authorList>
            <person name="Buettner E."/>
        </authorList>
    </citation>
    <scope>NUCLEOTIDE SEQUENCE</scope>
    <source>
        <strain evidence="1">MPL23</strain>
    </source>
</reference>
<evidence type="ECO:0000313" key="1">
    <source>
        <dbReference type="EMBL" id="KAJ3541313.1"/>
    </source>
</evidence>
<organism evidence="1 2">
    <name type="scientific">Phlebia brevispora</name>
    <dbReference type="NCBI Taxonomy" id="194682"/>
    <lineage>
        <taxon>Eukaryota</taxon>
        <taxon>Fungi</taxon>
        <taxon>Dikarya</taxon>
        <taxon>Basidiomycota</taxon>
        <taxon>Agaricomycotina</taxon>
        <taxon>Agaricomycetes</taxon>
        <taxon>Polyporales</taxon>
        <taxon>Meruliaceae</taxon>
        <taxon>Phlebia</taxon>
    </lineage>
</organism>
<accession>A0ACC1SJW2</accession>
<sequence length="358" mass="38738">MSAGVPASVVVAEYQAELAENYAIVTSITLAGYEYLLGLDHEYRLLFRRKWTAVTWLSIANRYFMLAVVITAVMPIGAGRLFYRCHNVPLSNLISSVPLLPMVIAALFSALRVFALLERSVAVAAFVLLLGLVPVATNAVGINRTTYEYVDDPVLGASCYVGLGTRLAVIVADIVVVAVTWLKTYQQVRQAYSIGLRGVSSTLLKDGSIYFIALLVLNVVQLIIEILPTSVVGNPVAYVTNIIQRILISRFLINLRQAGEGANNSTTLTSFSQFSAPNFRLPSLAAESVIGPIGEQLDFGEQQTWDEDSENAALSEDTTAVATGNDDEEKPESVSAPGAPHSIIQELCCERRAGEGYD</sequence>
<dbReference type="Proteomes" id="UP001148662">
    <property type="component" value="Unassembled WGS sequence"/>
</dbReference>
<gene>
    <name evidence="1" type="ORF">NM688_g6102</name>
</gene>
<comment type="caution">
    <text evidence="1">The sequence shown here is derived from an EMBL/GenBank/DDBJ whole genome shotgun (WGS) entry which is preliminary data.</text>
</comment>
<protein>
    <submittedName>
        <fullName evidence="1">Uncharacterized protein</fullName>
    </submittedName>
</protein>